<evidence type="ECO:0000313" key="4">
    <source>
        <dbReference type="EMBL" id="AQL04430.1"/>
    </source>
</evidence>
<dbReference type="InterPro" id="IPR052483">
    <property type="entry name" value="bZIP_transcription_regulators"/>
</dbReference>
<accession>A0A1D6P345</accession>
<organism evidence="4">
    <name type="scientific">Zea mays</name>
    <name type="common">Maize</name>
    <dbReference type="NCBI Taxonomy" id="4577"/>
    <lineage>
        <taxon>Eukaryota</taxon>
        <taxon>Viridiplantae</taxon>
        <taxon>Streptophyta</taxon>
        <taxon>Embryophyta</taxon>
        <taxon>Tracheophyta</taxon>
        <taxon>Spermatophyta</taxon>
        <taxon>Magnoliopsida</taxon>
        <taxon>Liliopsida</taxon>
        <taxon>Poales</taxon>
        <taxon>Poaceae</taxon>
        <taxon>PACMAD clade</taxon>
        <taxon>Panicoideae</taxon>
        <taxon>Andropogonodae</taxon>
        <taxon>Andropogoneae</taxon>
        <taxon>Tripsacinae</taxon>
        <taxon>Zea</taxon>
    </lineage>
</organism>
<dbReference type="SUPFAM" id="SSF57959">
    <property type="entry name" value="Leucine zipper domain"/>
    <property type="match status" value="1"/>
</dbReference>
<dbReference type="InterPro" id="IPR046347">
    <property type="entry name" value="bZIP_sf"/>
</dbReference>
<reference evidence="4" key="1">
    <citation type="submission" date="2015-12" db="EMBL/GenBank/DDBJ databases">
        <title>Update maize B73 reference genome by single molecule sequencing technologies.</title>
        <authorList>
            <consortium name="Maize Genome Sequencing Project"/>
            <person name="Ware D."/>
        </authorList>
    </citation>
    <scope>NUCLEOTIDE SEQUENCE</scope>
    <source>
        <tissue evidence="4">Seedling</tissue>
    </source>
</reference>
<evidence type="ECO:0000256" key="2">
    <source>
        <dbReference type="ARBA" id="ARBA00023163"/>
    </source>
</evidence>
<dbReference type="GO" id="GO:0005634">
    <property type="term" value="C:nucleus"/>
    <property type="evidence" value="ECO:0007669"/>
    <property type="project" value="UniProtKB-ARBA"/>
</dbReference>
<dbReference type="GO" id="GO:0003700">
    <property type="term" value="F:DNA-binding transcription factor activity"/>
    <property type="evidence" value="ECO:0007669"/>
    <property type="project" value="InterPro"/>
</dbReference>
<dbReference type="CDD" id="cd14703">
    <property type="entry name" value="bZIP_plant_RF2"/>
    <property type="match status" value="1"/>
</dbReference>
<evidence type="ECO:0000256" key="3">
    <source>
        <dbReference type="ARBA" id="ARBA00023242"/>
    </source>
</evidence>
<evidence type="ECO:0000256" key="1">
    <source>
        <dbReference type="ARBA" id="ARBA00023015"/>
    </source>
</evidence>
<proteinExistence type="predicted"/>
<dbReference type="PANTHER" id="PTHR46391">
    <property type="entry name" value="BASIC LEUCINE ZIPPER 34"/>
    <property type="match status" value="1"/>
</dbReference>
<dbReference type="ExpressionAtlas" id="A0A1D6P345">
    <property type="expression patterns" value="baseline and differential"/>
</dbReference>
<keyword evidence="2" id="KW-0804">Transcription</keyword>
<dbReference type="AlphaFoldDB" id="A0A1D6P345"/>
<sequence>MFIFALKVVCFFAKRACMRLVSCGSRQAGGQCVLQEIHLLLICMQTETVLCLRRNSSRILARKSAQRSRVRKLQYISELERSVTTLQKWYDTTGVHLHHRQATIIHADDLPYSSKSFERAMFSQPVSD</sequence>
<name>A0A1D6P345_MAIZE</name>
<dbReference type="InterPro" id="IPR044759">
    <property type="entry name" value="bZIP_RF2"/>
</dbReference>
<dbReference type="PANTHER" id="PTHR46391:SF35">
    <property type="entry name" value="BASIC LEUCINE ZIPPER 34-LIKE ISOFORM X1"/>
    <property type="match status" value="1"/>
</dbReference>
<keyword evidence="1" id="KW-0805">Transcription regulation</keyword>
<protein>
    <submittedName>
        <fullName evidence="4">Vacuolar protein sorting-associated protein 9A</fullName>
    </submittedName>
</protein>
<keyword evidence="3" id="KW-0539">Nucleus</keyword>
<gene>
    <name evidence="4" type="ORF">ZEAMMB73_Zm00001d046521</name>
</gene>
<dbReference type="Gene3D" id="1.20.5.170">
    <property type="match status" value="1"/>
</dbReference>
<dbReference type="EMBL" id="CM000785">
    <property type="protein sequence ID" value="AQL04430.1"/>
    <property type="molecule type" value="Genomic_DNA"/>
</dbReference>